<accession>A0A2P2Q8K7</accession>
<organism evidence="1">
    <name type="scientific">Rhizophora mucronata</name>
    <name type="common">Asiatic mangrove</name>
    <dbReference type="NCBI Taxonomy" id="61149"/>
    <lineage>
        <taxon>Eukaryota</taxon>
        <taxon>Viridiplantae</taxon>
        <taxon>Streptophyta</taxon>
        <taxon>Embryophyta</taxon>
        <taxon>Tracheophyta</taxon>
        <taxon>Spermatophyta</taxon>
        <taxon>Magnoliopsida</taxon>
        <taxon>eudicotyledons</taxon>
        <taxon>Gunneridae</taxon>
        <taxon>Pentapetalae</taxon>
        <taxon>rosids</taxon>
        <taxon>fabids</taxon>
        <taxon>Malpighiales</taxon>
        <taxon>Rhizophoraceae</taxon>
        <taxon>Rhizophora</taxon>
    </lineage>
</organism>
<protein>
    <submittedName>
        <fullName evidence="1">Uncharacterized protein</fullName>
    </submittedName>
</protein>
<proteinExistence type="predicted"/>
<reference evidence="1" key="1">
    <citation type="submission" date="2018-02" db="EMBL/GenBank/DDBJ databases">
        <title>Rhizophora mucronata_Transcriptome.</title>
        <authorList>
            <person name="Meera S.P."/>
            <person name="Sreeshan A."/>
            <person name="Augustine A."/>
        </authorList>
    </citation>
    <scope>NUCLEOTIDE SEQUENCE</scope>
    <source>
        <tissue evidence="1">Leaf</tissue>
    </source>
</reference>
<evidence type="ECO:0000313" key="1">
    <source>
        <dbReference type="EMBL" id="MBX63325.1"/>
    </source>
</evidence>
<sequence>MPSFYGSTKSIGELRRDYCVMYCDDAVVVYFFLASKKSRKRILIVNDEMSWRKRLQLSDFLGLTMICS</sequence>
<name>A0A2P2Q8K7_RHIMU</name>
<dbReference type="EMBL" id="GGEC01082841">
    <property type="protein sequence ID" value="MBX63325.1"/>
    <property type="molecule type" value="Transcribed_RNA"/>
</dbReference>
<dbReference type="AlphaFoldDB" id="A0A2P2Q8K7"/>